<reference evidence="2 3" key="1">
    <citation type="submission" date="2018-03" db="EMBL/GenBank/DDBJ databases">
        <title>Genomic Encyclopedia of Archaeal and Bacterial Type Strains, Phase II (KMG-II): from individual species to whole genera.</title>
        <authorList>
            <person name="Goeker M."/>
        </authorList>
    </citation>
    <scope>NUCLEOTIDE SEQUENCE [LARGE SCALE GENOMIC DNA]</scope>
    <source>
        <strain evidence="2 3">DSM 45601</strain>
    </source>
</reference>
<evidence type="ECO:0000313" key="3">
    <source>
        <dbReference type="Proteomes" id="UP000237846"/>
    </source>
</evidence>
<gene>
    <name evidence="2" type="ORF">CLV72_110101</name>
</gene>
<keyword evidence="1" id="KW-1133">Transmembrane helix</keyword>
<keyword evidence="1" id="KW-0812">Transmembrane</keyword>
<comment type="caution">
    <text evidence="2">The sequence shown here is derived from an EMBL/GenBank/DDBJ whole genome shotgun (WGS) entry which is preliminary data.</text>
</comment>
<name>A0A2T0PTW7_9ACTN</name>
<dbReference type="EMBL" id="PVZC01000010">
    <property type="protein sequence ID" value="PRX92341.1"/>
    <property type="molecule type" value="Genomic_DNA"/>
</dbReference>
<dbReference type="AlphaFoldDB" id="A0A2T0PTW7"/>
<protein>
    <submittedName>
        <fullName evidence="2">Uncharacterized protein</fullName>
    </submittedName>
</protein>
<keyword evidence="3" id="KW-1185">Reference proteome</keyword>
<keyword evidence="1" id="KW-0472">Membrane</keyword>
<evidence type="ECO:0000313" key="2">
    <source>
        <dbReference type="EMBL" id="PRX92341.1"/>
    </source>
</evidence>
<accession>A0A2T0PTW7</accession>
<dbReference type="Proteomes" id="UP000237846">
    <property type="component" value="Unassembled WGS sequence"/>
</dbReference>
<proteinExistence type="predicted"/>
<organism evidence="2 3">
    <name type="scientific">Allonocardiopsis opalescens</name>
    <dbReference type="NCBI Taxonomy" id="1144618"/>
    <lineage>
        <taxon>Bacteria</taxon>
        <taxon>Bacillati</taxon>
        <taxon>Actinomycetota</taxon>
        <taxon>Actinomycetes</taxon>
        <taxon>Streptosporangiales</taxon>
        <taxon>Allonocardiopsis</taxon>
    </lineage>
</organism>
<evidence type="ECO:0000256" key="1">
    <source>
        <dbReference type="SAM" id="Phobius"/>
    </source>
</evidence>
<feature type="transmembrane region" description="Helical" evidence="1">
    <location>
        <begin position="6"/>
        <end position="24"/>
    </location>
</feature>
<sequence length="59" mass="6312">MALSGVALAVAGLAVIALCAVRLWRGIGRLEAQLRAVRERAGPGYASVREHASRLRSRE</sequence>